<accession>A0A8X6NAB9</accession>
<name>A0A8X6NAB9_NEPPI</name>
<dbReference type="OrthoDB" id="7635258at2759"/>
<dbReference type="EMBL" id="BMAW01056026">
    <property type="protein sequence ID" value="GFT03907.1"/>
    <property type="molecule type" value="Genomic_DNA"/>
</dbReference>
<sequence>MSEDGSLNKRISQMLELIQNLKVVGEELKDDYIKVLLLVSVPKSNDTLITALEAMSKKELTSEFIKNKLTVKYNRRREQEQIECFLSKPT</sequence>
<keyword evidence="2" id="KW-1185">Reference proteome</keyword>
<comment type="caution">
    <text evidence="1">The sequence shown here is derived from an EMBL/GenBank/DDBJ whole genome shotgun (WGS) entry which is preliminary data.</text>
</comment>
<proteinExistence type="predicted"/>
<reference evidence="1" key="1">
    <citation type="submission" date="2020-08" db="EMBL/GenBank/DDBJ databases">
        <title>Multicomponent nature underlies the extraordinary mechanical properties of spider dragline silk.</title>
        <authorList>
            <person name="Kono N."/>
            <person name="Nakamura H."/>
            <person name="Mori M."/>
            <person name="Yoshida Y."/>
            <person name="Ohtoshi R."/>
            <person name="Malay A.D."/>
            <person name="Moran D.A.P."/>
            <person name="Tomita M."/>
            <person name="Numata K."/>
            <person name="Arakawa K."/>
        </authorList>
    </citation>
    <scope>NUCLEOTIDE SEQUENCE</scope>
</reference>
<dbReference type="Proteomes" id="UP000887013">
    <property type="component" value="Unassembled WGS sequence"/>
</dbReference>
<gene>
    <name evidence="1" type="primary">POLX_1633</name>
    <name evidence="1" type="ORF">NPIL_13751</name>
</gene>
<organism evidence="1 2">
    <name type="scientific">Nephila pilipes</name>
    <name type="common">Giant wood spider</name>
    <name type="synonym">Nephila maculata</name>
    <dbReference type="NCBI Taxonomy" id="299642"/>
    <lineage>
        <taxon>Eukaryota</taxon>
        <taxon>Metazoa</taxon>
        <taxon>Ecdysozoa</taxon>
        <taxon>Arthropoda</taxon>
        <taxon>Chelicerata</taxon>
        <taxon>Arachnida</taxon>
        <taxon>Araneae</taxon>
        <taxon>Araneomorphae</taxon>
        <taxon>Entelegynae</taxon>
        <taxon>Araneoidea</taxon>
        <taxon>Nephilidae</taxon>
        <taxon>Nephila</taxon>
    </lineage>
</organism>
<dbReference type="Pfam" id="PF14223">
    <property type="entry name" value="Retrotran_gag_2"/>
    <property type="match status" value="1"/>
</dbReference>
<protein>
    <submittedName>
        <fullName evidence="1">Retrovirus-related Pol polyprotein from transposon TNT 1-94</fullName>
    </submittedName>
</protein>
<evidence type="ECO:0000313" key="2">
    <source>
        <dbReference type="Proteomes" id="UP000887013"/>
    </source>
</evidence>
<dbReference type="AlphaFoldDB" id="A0A8X6NAB9"/>
<evidence type="ECO:0000313" key="1">
    <source>
        <dbReference type="EMBL" id="GFT03907.1"/>
    </source>
</evidence>